<evidence type="ECO:0000313" key="2">
    <source>
        <dbReference type="EMBL" id="KAK4291027.1"/>
    </source>
</evidence>
<proteinExistence type="predicted"/>
<evidence type="ECO:0000313" key="3">
    <source>
        <dbReference type="Proteomes" id="UP001292094"/>
    </source>
</evidence>
<organism evidence="2 3">
    <name type="scientific">Petrolisthes manimaculis</name>
    <dbReference type="NCBI Taxonomy" id="1843537"/>
    <lineage>
        <taxon>Eukaryota</taxon>
        <taxon>Metazoa</taxon>
        <taxon>Ecdysozoa</taxon>
        <taxon>Arthropoda</taxon>
        <taxon>Crustacea</taxon>
        <taxon>Multicrustacea</taxon>
        <taxon>Malacostraca</taxon>
        <taxon>Eumalacostraca</taxon>
        <taxon>Eucarida</taxon>
        <taxon>Decapoda</taxon>
        <taxon>Pleocyemata</taxon>
        <taxon>Anomura</taxon>
        <taxon>Galatheoidea</taxon>
        <taxon>Porcellanidae</taxon>
        <taxon>Petrolisthes</taxon>
    </lineage>
</organism>
<dbReference type="Proteomes" id="UP001292094">
    <property type="component" value="Unassembled WGS sequence"/>
</dbReference>
<comment type="caution">
    <text evidence="2">The sequence shown here is derived from an EMBL/GenBank/DDBJ whole genome shotgun (WGS) entry which is preliminary data.</text>
</comment>
<feature type="region of interest" description="Disordered" evidence="1">
    <location>
        <begin position="1"/>
        <end position="51"/>
    </location>
</feature>
<keyword evidence="3" id="KW-1185">Reference proteome</keyword>
<dbReference type="AlphaFoldDB" id="A0AAE1NK99"/>
<name>A0AAE1NK99_9EUCA</name>
<accession>A0AAE1NK99</accession>
<dbReference type="EMBL" id="JAWZYT010005300">
    <property type="protein sequence ID" value="KAK4291027.1"/>
    <property type="molecule type" value="Genomic_DNA"/>
</dbReference>
<gene>
    <name evidence="2" type="ORF">Pmani_036119</name>
</gene>
<evidence type="ECO:0000256" key="1">
    <source>
        <dbReference type="SAM" id="MobiDB-lite"/>
    </source>
</evidence>
<sequence length="80" mass="9180">MHNRRQHNKTSPYRPQHQQSPHNRTQNKKTFPPTASNTAKPFPPSLDHKTRGRVLYPARAGTLTDLSVLLHGRTMTLCRV</sequence>
<reference evidence="2" key="1">
    <citation type="submission" date="2023-11" db="EMBL/GenBank/DDBJ databases">
        <title>Genome assemblies of two species of porcelain crab, Petrolisthes cinctipes and Petrolisthes manimaculis (Anomura: Porcellanidae).</title>
        <authorList>
            <person name="Angst P."/>
        </authorList>
    </citation>
    <scope>NUCLEOTIDE SEQUENCE</scope>
    <source>
        <strain evidence="2">PB745_02</strain>
        <tissue evidence="2">Gill</tissue>
    </source>
</reference>
<protein>
    <submittedName>
        <fullName evidence="2">Uncharacterized protein</fullName>
    </submittedName>
</protein>
<feature type="compositionally biased region" description="Polar residues" evidence="1">
    <location>
        <begin position="9"/>
        <end position="24"/>
    </location>
</feature>